<evidence type="ECO:0000259" key="3">
    <source>
        <dbReference type="Pfam" id="PF20700"/>
    </source>
</evidence>
<accession>A7SZ36</accession>
<proteinExistence type="predicted"/>
<dbReference type="PANTHER" id="PTHR33309:SF1">
    <property type="entry name" value="MYB_SANT-LIKE DNA-BINDING DOMAIN-CONTAINING PROTEIN"/>
    <property type="match status" value="1"/>
</dbReference>
<feature type="domain" description="Mutator-like transposase" evidence="3">
    <location>
        <begin position="763"/>
        <end position="875"/>
    </location>
</feature>
<dbReference type="InParanoid" id="A7SZ36"/>
<protein>
    <recommendedName>
        <fullName evidence="3">Mutator-like transposase domain-containing protein</fullName>
    </recommendedName>
</protein>
<dbReference type="InterPro" id="IPR049012">
    <property type="entry name" value="Mutator_transp_dom"/>
</dbReference>
<dbReference type="PANTHER" id="PTHR33309">
    <property type="entry name" value="KERATIN, ULTRA HIGH-SULFUR MATRIX PROTEIN-LIKE"/>
    <property type="match status" value="1"/>
</dbReference>
<evidence type="ECO:0000256" key="1">
    <source>
        <dbReference type="SAM" id="Coils"/>
    </source>
</evidence>
<evidence type="ECO:0000313" key="5">
    <source>
        <dbReference type="Proteomes" id="UP000001593"/>
    </source>
</evidence>
<feature type="compositionally biased region" description="Acidic residues" evidence="2">
    <location>
        <begin position="632"/>
        <end position="648"/>
    </location>
</feature>
<feature type="region of interest" description="Disordered" evidence="2">
    <location>
        <begin position="124"/>
        <end position="185"/>
    </location>
</feature>
<gene>
    <name evidence="4" type="ORF">NEMVEDRAFT_v1g219803</name>
</gene>
<name>A7SZ36_NEMVE</name>
<feature type="compositionally biased region" description="Basic and acidic residues" evidence="2">
    <location>
        <begin position="124"/>
        <end position="173"/>
    </location>
</feature>
<keyword evidence="1" id="KW-0175">Coiled coil</keyword>
<evidence type="ECO:0000256" key="2">
    <source>
        <dbReference type="SAM" id="MobiDB-lite"/>
    </source>
</evidence>
<dbReference type="Pfam" id="PF20700">
    <property type="entry name" value="Mutator"/>
    <property type="match status" value="1"/>
</dbReference>
<sequence length="891" mass="102929">MKYYEGKENGVHALVAQKDQPNPAMKWTNAHDTLLDREILTNEPWICRNGSKERGEIWRTIATILNPIEEPVFKVSQRSVRDRYFYTLEKNNKDKVKAEARASGICPTEETDVDQGVRNIMELFEHDSENQKRSEQKNKHTDEDKAKAEEMQKQSLETFKESRKREDNDEPKPQKRKATGSDKMMYLKERGEIKDNNRAEELKLRKAEITEQADALPGHCWAIAKGSSGRLEENLRRETGKVLSLYKKCKGGRNRRELDKRYAEFSILSKELESISKLRDEYEDVNLELQEWKNKCTDLELQKKTLLEELKQVQQTNCEEIEVLEALNEELKAYALALEEGDEKLCCSSKKISELKSMNILFDETKSEVIKLWEDFHSLYLLICCANADETTPDSIHQKAKAWIELFSKLGAKRVGYGNARVTPYMHAVPYHIPQFILSHGPIIQFSGQGVEKNNDDAKRIYFQKSNKWDAAKDILLLESRQKSLEHHEREKRKYVKRNEEWWNSKILDSRKRRRNTESNYTATTRRVQCGDCTALKGLGLMFKQRTGRNLPMTHPVIFDELQRSRLKRSSAKQPLQLIAPPNDDLRCLRRRKANAKQGLGIKTDPVLTIPNAAPPIEGATSQCDTPGALEVDEQDEKDDVKEEEEDEQKQKLMSTDLDDELLKAAEDFFDDELVSAVLSVPIPVLRYGKSTSKERLCFQSWAIVFFVWLENRVFHFEKQAKSYEVNRRLVYSMRSLGKGHSGAKRFCTLMNMPPPLTARAYSKNSKTIIISMDNGKVLDTEALSQSCKQCQQHPNLDKESMAYKTWWAEHSFKCNANYHGSAPGMESVGASRLFSRSIDKHKLRYSELYADGDSKSHTEVEHIYEDDNVVVEKKNALDTFKRGWEQHCGN</sequence>
<feature type="region of interest" description="Disordered" evidence="2">
    <location>
        <begin position="632"/>
        <end position="653"/>
    </location>
</feature>
<keyword evidence="5" id="KW-1185">Reference proteome</keyword>
<dbReference type="HOGENOM" id="CLU_324227_0_0_1"/>
<organism evidence="4 5">
    <name type="scientific">Nematostella vectensis</name>
    <name type="common">Starlet sea anemone</name>
    <dbReference type="NCBI Taxonomy" id="45351"/>
    <lineage>
        <taxon>Eukaryota</taxon>
        <taxon>Metazoa</taxon>
        <taxon>Cnidaria</taxon>
        <taxon>Anthozoa</taxon>
        <taxon>Hexacorallia</taxon>
        <taxon>Actiniaria</taxon>
        <taxon>Edwardsiidae</taxon>
        <taxon>Nematostella</taxon>
    </lineage>
</organism>
<dbReference type="EMBL" id="DS469947">
    <property type="protein sequence ID" value="EDO31028.1"/>
    <property type="molecule type" value="Genomic_DNA"/>
</dbReference>
<dbReference type="AlphaFoldDB" id="A7SZ36"/>
<evidence type="ECO:0000313" key="4">
    <source>
        <dbReference type="EMBL" id="EDO31028.1"/>
    </source>
</evidence>
<dbReference type="Proteomes" id="UP000001593">
    <property type="component" value="Unassembled WGS sequence"/>
</dbReference>
<reference evidence="4 5" key="1">
    <citation type="journal article" date="2007" name="Science">
        <title>Sea anemone genome reveals ancestral eumetazoan gene repertoire and genomic organization.</title>
        <authorList>
            <person name="Putnam N.H."/>
            <person name="Srivastava M."/>
            <person name="Hellsten U."/>
            <person name="Dirks B."/>
            <person name="Chapman J."/>
            <person name="Salamov A."/>
            <person name="Terry A."/>
            <person name="Shapiro H."/>
            <person name="Lindquist E."/>
            <person name="Kapitonov V.V."/>
            <person name="Jurka J."/>
            <person name="Genikhovich G."/>
            <person name="Grigoriev I.V."/>
            <person name="Lucas S.M."/>
            <person name="Steele R.E."/>
            <person name="Finnerty J.R."/>
            <person name="Technau U."/>
            <person name="Martindale M.Q."/>
            <person name="Rokhsar D.S."/>
        </authorList>
    </citation>
    <scope>NUCLEOTIDE SEQUENCE [LARGE SCALE GENOMIC DNA]</scope>
    <source>
        <strain evidence="5">CH2 X CH6</strain>
    </source>
</reference>
<feature type="coiled-coil region" evidence="1">
    <location>
        <begin position="268"/>
        <end position="344"/>
    </location>
</feature>